<dbReference type="AlphaFoldDB" id="A0A4V4J8U1"/>
<comment type="caution">
    <text evidence="11">The sequence shown here is derived from an EMBL/GenBank/DDBJ whole genome shotgun (WGS) entry which is preliminary data.</text>
</comment>
<dbReference type="GO" id="GO:0016020">
    <property type="term" value="C:membrane"/>
    <property type="evidence" value="ECO:0007669"/>
    <property type="project" value="UniProtKB-SubCell"/>
</dbReference>
<dbReference type="InterPro" id="IPR005828">
    <property type="entry name" value="MFS_sugar_transport-like"/>
</dbReference>
<evidence type="ECO:0000256" key="2">
    <source>
        <dbReference type="ARBA" id="ARBA00010992"/>
    </source>
</evidence>
<sequence>MTLSTDAMSTINNKEFKDVKDDVFIDKLEKVDTFSDEQAELDNIETTAASKAAWLIAMTVSIGGFLFGYDTGYISSVLVTIGTSLGHELSSSEQELVTSLTSGGALVGAVFAGLVADKYGRKMPIYAACVVFVIGTLLQAAAFHLPQFAIGRFVVGLGVGSAACICPLFIAEISPMRYRGRMVAFNNMSVTLGQLIASGIGAGFAHVKGDGWRATVAIGGAPPIILAVLLYFCPESPRQLVAHGRMELAEACLLKIYPTSTTQMRQAKIRSIEASIHEQTGSMADESLWKTTKRIFTTPATARAVFTACAIMAISQLGGFNTLMYYSATLFGLVGFSNATAVAIVVSGTNFLFSIVNLVLVDRFGRRAILKVTVLGMAICMLIAAVSFHYIPINAKTLELTRDVTGWPAIMVLICIICYVAFFSSGVATIAWIGTELIPTEVRAVGTMLNTVTCWSTNIIISSTFLSMMKGLTPVGSFSFYSGVCAVGWVFVMLCYPECKGMPLEAIREVFQRGFGVSYSKQWQKENAAFAKANAKGNVNFGH</sequence>
<comment type="catalytic activity">
    <reaction evidence="7">
        <text>myo-inositol(out) + H(+)(out) = myo-inositol(in) + H(+)(in)</text>
        <dbReference type="Rhea" id="RHEA:60364"/>
        <dbReference type="ChEBI" id="CHEBI:15378"/>
        <dbReference type="ChEBI" id="CHEBI:17268"/>
    </reaction>
</comment>
<dbReference type="PROSITE" id="PS00217">
    <property type="entry name" value="SUGAR_TRANSPORT_2"/>
    <property type="match status" value="1"/>
</dbReference>
<dbReference type="GO" id="GO:1904679">
    <property type="term" value="P:myo-inositol import across plasma membrane"/>
    <property type="evidence" value="ECO:0007669"/>
    <property type="project" value="TreeGrafter"/>
</dbReference>
<dbReference type="InterPro" id="IPR036259">
    <property type="entry name" value="MFS_trans_sf"/>
</dbReference>
<evidence type="ECO:0000256" key="6">
    <source>
        <dbReference type="ARBA" id="ARBA00023136"/>
    </source>
</evidence>
<feature type="transmembrane region" description="Helical" evidence="9">
    <location>
        <begin position="123"/>
        <end position="143"/>
    </location>
</feature>
<evidence type="ECO:0000256" key="8">
    <source>
        <dbReference type="RuleBase" id="RU003346"/>
    </source>
</evidence>
<feature type="domain" description="Major facilitator superfamily (MFS) profile" evidence="10">
    <location>
        <begin position="56"/>
        <end position="500"/>
    </location>
</feature>
<keyword evidence="4 9" id="KW-0812">Transmembrane</keyword>
<dbReference type="InterPro" id="IPR050814">
    <property type="entry name" value="Myo-inositol_Transporter"/>
</dbReference>
<feature type="transmembrane region" description="Helical" evidence="9">
    <location>
        <begin position="96"/>
        <end position="116"/>
    </location>
</feature>
<feature type="transmembrane region" description="Helical" evidence="9">
    <location>
        <begin position="368"/>
        <end position="390"/>
    </location>
</feature>
<feature type="transmembrane region" description="Helical" evidence="9">
    <location>
        <begin position="52"/>
        <end position="69"/>
    </location>
</feature>
<comment type="similarity">
    <text evidence="2 8">Belongs to the major facilitator superfamily. Sugar transporter (TC 2.A.1.1) family.</text>
</comment>
<dbReference type="PANTHER" id="PTHR48020:SF22">
    <property type="entry name" value="MAJOR FACILITATOR SUPERFAMILY (MFS) PROFILE DOMAIN-CONTAINING PROTEIN-RELATED"/>
    <property type="match status" value="1"/>
</dbReference>
<dbReference type="Proteomes" id="UP000308953">
    <property type="component" value="Unassembled WGS sequence"/>
</dbReference>
<name>A0A4V4J8U1_AURPU</name>
<evidence type="ECO:0000313" key="12">
    <source>
        <dbReference type="Proteomes" id="UP000308953"/>
    </source>
</evidence>
<feature type="transmembrane region" description="Helical" evidence="9">
    <location>
        <begin position="183"/>
        <end position="205"/>
    </location>
</feature>
<dbReference type="FunFam" id="1.20.1250.20:FF:000073">
    <property type="entry name" value="MFS myo-inositol transporter, putative"/>
    <property type="match status" value="1"/>
</dbReference>
<protein>
    <submittedName>
        <fullName evidence="11">General substrate transporter</fullName>
    </submittedName>
</protein>
<evidence type="ECO:0000313" key="11">
    <source>
        <dbReference type="EMBL" id="THX41148.1"/>
    </source>
</evidence>
<dbReference type="InterPro" id="IPR005829">
    <property type="entry name" value="Sugar_transporter_CS"/>
</dbReference>
<dbReference type="Gene3D" id="1.20.1250.20">
    <property type="entry name" value="MFS general substrate transporter like domains"/>
    <property type="match status" value="1"/>
</dbReference>
<feature type="transmembrane region" description="Helical" evidence="9">
    <location>
        <begin position="149"/>
        <end position="171"/>
    </location>
</feature>
<dbReference type="NCBIfam" id="TIGR00879">
    <property type="entry name" value="SP"/>
    <property type="match status" value="1"/>
</dbReference>
<feature type="transmembrane region" description="Helical" evidence="9">
    <location>
        <begin position="300"/>
        <end position="319"/>
    </location>
</feature>
<evidence type="ECO:0000256" key="4">
    <source>
        <dbReference type="ARBA" id="ARBA00022692"/>
    </source>
</evidence>
<evidence type="ECO:0000256" key="5">
    <source>
        <dbReference type="ARBA" id="ARBA00022989"/>
    </source>
</evidence>
<evidence type="ECO:0000256" key="1">
    <source>
        <dbReference type="ARBA" id="ARBA00004141"/>
    </source>
</evidence>
<dbReference type="InterPro" id="IPR003663">
    <property type="entry name" value="Sugar/inositol_transpt"/>
</dbReference>
<evidence type="ECO:0000256" key="7">
    <source>
        <dbReference type="ARBA" id="ARBA00049119"/>
    </source>
</evidence>
<comment type="subcellular location">
    <subcellularLocation>
        <location evidence="1">Membrane</location>
        <topology evidence="1">Multi-pass membrane protein</topology>
    </subcellularLocation>
</comment>
<dbReference type="PROSITE" id="PS50850">
    <property type="entry name" value="MFS"/>
    <property type="match status" value="1"/>
</dbReference>
<proteinExistence type="inferred from homology"/>
<reference evidence="11 12" key="1">
    <citation type="submission" date="2018-10" db="EMBL/GenBank/DDBJ databases">
        <title>Fifty Aureobasidium pullulans genomes reveal a recombining polyextremotolerant generalist.</title>
        <authorList>
            <person name="Gostincar C."/>
            <person name="Turk M."/>
            <person name="Zajc J."/>
            <person name="Gunde-Cimerman N."/>
        </authorList>
    </citation>
    <scope>NUCLEOTIDE SEQUENCE [LARGE SCALE GENOMIC DNA]</scope>
    <source>
        <strain evidence="11 12">EXF-9785</strain>
    </source>
</reference>
<feature type="transmembrane region" description="Helical" evidence="9">
    <location>
        <begin position="339"/>
        <end position="361"/>
    </location>
</feature>
<dbReference type="PRINTS" id="PR00171">
    <property type="entry name" value="SUGRTRNSPORT"/>
</dbReference>
<dbReference type="PROSITE" id="PS00216">
    <property type="entry name" value="SUGAR_TRANSPORT_1"/>
    <property type="match status" value="1"/>
</dbReference>
<keyword evidence="6 9" id="KW-0472">Membrane</keyword>
<keyword evidence="3 8" id="KW-0813">Transport</keyword>
<feature type="transmembrane region" description="Helical" evidence="9">
    <location>
        <begin position="445"/>
        <end position="466"/>
    </location>
</feature>
<dbReference type="SUPFAM" id="SSF103473">
    <property type="entry name" value="MFS general substrate transporter"/>
    <property type="match status" value="1"/>
</dbReference>
<organism evidence="11 12">
    <name type="scientific">Aureobasidium pullulans</name>
    <name type="common">Black yeast</name>
    <name type="synonym">Pullularia pullulans</name>
    <dbReference type="NCBI Taxonomy" id="5580"/>
    <lineage>
        <taxon>Eukaryota</taxon>
        <taxon>Fungi</taxon>
        <taxon>Dikarya</taxon>
        <taxon>Ascomycota</taxon>
        <taxon>Pezizomycotina</taxon>
        <taxon>Dothideomycetes</taxon>
        <taxon>Dothideomycetidae</taxon>
        <taxon>Dothideales</taxon>
        <taxon>Saccotheciaceae</taxon>
        <taxon>Aureobasidium</taxon>
    </lineage>
</organism>
<gene>
    <name evidence="11" type="ORF">D6D10_02955</name>
</gene>
<dbReference type="InterPro" id="IPR020846">
    <property type="entry name" value="MFS_dom"/>
</dbReference>
<evidence type="ECO:0000256" key="3">
    <source>
        <dbReference type="ARBA" id="ARBA00022448"/>
    </source>
</evidence>
<evidence type="ECO:0000256" key="9">
    <source>
        <dbReference type="SAM" id="Phobius"/>
    </source>
</evidence>
<feature type="transmembrane region" description="Helical" evidence="9">
    <location>
        <begin position="211"/>
        <end position="233"/>
    </location>
</feature>
<keyword evidence="5 9" id="KW-1133">Transmembrane helix</keyword>
<accession>A0A4V4J8U1</accession>
<dbReference type="PANTHER" id="PTHR48020">
    <property type="entry name" value="PROTON MYO-INOSITOL COTRANSPORTER"/>
    <property type="match status" value="1"/>
</dbReference>
<dbReference type="EMBL" id="QZAV01000038">
    <property type="protein sequence ID" value="THX41148.1"/>
    <property type="molecule type" value="Genomic_DNA"/>
</dbReference>
<feature type="transmembrane region" description="Helical" evidence="9">
    <location>
        <begin position="410"/>
        <end position="433"/>
    </location>
</feature>
<dbReference type="GO" id="GO:0005366">
    <property type="term" value="F:myo-inositol:proton symporter activity"/>
    <property type="evidence" value="ECO:0007669"/>
    <property type="project" value="TreeGrafter"/>
</dbReference>
<feature type="transmembrane region" description="Helical" evidence="9">
    <location>
        <begin position="478"/>
        <end position="496"/>
    </location>
</feature>
<evidence type="ECO:0000259" key="10">
    <source>
        <dbReference type="PROSITE" id="PS50850"/>
    </source>
</evidence>
<dbReference type="Pfam" id="PF00083">
    <property type="entry name" value="Sugar_tr"/>
    <property type="match status" value="1"/>
</dbReference>